<accession>A0A8X6QI09</accession>
<evidence type="ECO:0000256" key="1">
    <source>
        <dbReference type="SAM" id="Phobius"/>
    </source>
</evidence>
<comment type="caution">
    <text evidence="3">The sequence shown here is derived from an EMBL/GenBank/DDBJ whole genome shotgun (WGS) entry which is preliminary data.</text>
</comment>
<organism evidence="3 4">
    <name type="scientific">Nephila pilipes</name>
    <name type="common">Giant wood spider</name>
    <name type="synonym">Nephila maculata</name>
    <dbReference type="NCBI Taxonomy" id="299642"/>
    <lineage>
        <taxon>Eukaryota</taxon>
        <taxon>Metazoa</taxon>
        <taxon>Ecdysozoa</taxon>
        <taxon>Arthropoda</taxon>
        <taxon>Chelicerata</taxon>
        <taxon>Arachnida</taxon>
        <taxon>Araneae</taxon>
        <taxon>Araneomorphae</taxon>
        <taxon>Entelegynae</taxon>
        <taxon>Araneoidea</taxon>
        <taxon>Nephilidae</taxon>
        <taxon>Nephila</taxon>
    </lineage>
</organism>
<name>A0A8X6QI09_NEPPI</name>
<dbReference type="AlphaFoldDB" id="A0A8X6QI09"/>
<keyword evidence="1" id="KW-1133">Transmembrane helix</keyword>
<protein>
    <submittedName>
        <fullName evidence="3">Uncharacterized protein</fullName>
    </submittedName>
</protein>
<reference evidence="3" key="1">
    <citation type="submission" date="2020-08" db="EMBL/GenBank/DDBJ databases">
        <title>Multicomponent nature underlies the extraordinary mechanical properties of spider dragline silk.</title>
        <authorList>
            <person name="Kono N."/>
            <person name="Nakamura H."/>
            <person name="Mori M."/>
            <person name="Yoshida Y."/>
            <person name="Ohtoshi R."/>
            <person name="Malay A.D."/>
            <person name="Moran D.A.P."/>
            <person name="Tomita M."/>
            <person name="Numata K."/>
            <person name="Arakawa K."/>
        </authorList>
    </citation>
    <scope>NUCLEOTIDE SEQUENCE</scope>
</reference>
<proteinExistence type="predicted"/>
<keyword evidence="4" id="KW-1185">Reference proteome</keyword>
<evidence type="ECO:0000313" key="2">
    <source>
        <dbReference type="EMBL" id="GFT08142.1"/>
    </source>
</evidence>
<evidence type="ECO:0000313" key="3">
    <source>
        <dbReference type="EMBL" id="GFU19823.1"/>
    </source>
</evidence>
<gene>
    <name evidence="3" type="ORF">NPIL_606741</name>
    <name evidence="2" type="ORF">NPIL_702371</name>
</gene>
<keyword evidence="1" id="KW-0472">Membrane</keyword>
<dbReference type="Proteomes" id="UP000887013">
    <property type="component" value="Unassembled WGS sequence"/>
</dbReference>
<keyword evidence="1" id="KW-0812">Transmembrane</keyword>
<evidence type="ECO:0000313" key="4">
    <source>
        <dbReference type="Proteomes" id="UP000887013"/>
    </source>
</evidence>
<feature type="transmembrane region" description="Helical" evidence="1">
    <location>
        <begin position="12"/>
        <end position="34"/>
    </location>
</feature>
<sequence length="93" mass="10600">MSSSTSLRISRIFLNLILLEVDIAITWSINWNILGYREYRLLKGCLLLEEKVDRSMTKQEEKKVSMYGKLGPGVEGNHFARVTILVIPEGVFA</sequence>
<dbReference type="EMBL" id="BMAW01127126">
    <property type="protein sequence ID" value="GFU19823.1"/>
    <property type="molecule type" value="Genomic_DNA"/>
</dbReference>
<dbReference type="EMBL" id="BMAW01103215">
    <property type="protein sequence ID" value="GFT08142.1"/>
    <property type="molecule type" value="Genomic_DNA"/>
</dbReference>